<dbReference type="EMBL" id="LGKG01000068">
    <property type="protein sequence ID" value="KPC64875.1"/>
    <property type="molecule type" value="Genomic_DNA"/>
</dbReference>
<dbReference type="AlphaFoldDB" id="A0A0N0Y0G6"/>
<name>A0A0N0Y0G6_9ACTN</name>
<organism evidence="1 2">
    <name type="scientific">Streptomyces chattanoogensis</name>
    <dbReference type="NCBI Taxonomy" id="66876"/>
    <lineage>
        <taxon>Bacteria</taxon>
        <taxon>Bacillati</taxon>
        <taxon>Actinomycetota</taxon>
        <taxon>Actinomycetes</taxon>
        <taxon>Kitasatosporales</taxon>
        <taxon>Streptomycetaceae</taxon>
        <taxon>Streptomyces</taxon>
    </lineage>
</organism>
<keyword evidence="2" id="KW-1185">Reference proteome</keyword>
<dbReference type="RefSeq" id="WP_053923253.1">
    <property type="nucleotide sequence ID" value="NZ_LGKG01000068.1"/>
</dbReference>
<comment type="caution">
    <text evidence="1">The sequence shown here is derived from an EMBL/GenBank/DDBJ whole genome shotgun (WGS) entry which is preliminary data.</text>
</comment>
<accession>A0A0N0Y0G6</accession>
<protein>
    <submittedName>
        <fullName evidence="1">Uncharacterized protein</fullName>
    </submittedName>
</protein>
<reference evidence="2" key="1">
    <citation type="submission" date="2015-07" db="EMBL/GenBank/DDBJ databases">
        <authorList>
            <person name="Ju K.-S."/>
            <person name="Doroghazi J.R."/>
            <person name="Metcalf W.W."/>
        </authorList>
    </citation>
    <scope>NUCLEOTIDE SEQUENCE [LARGE SCALE GENOMIC DNA]</scope>
    <source>
        <strain evidence="2">NRRL ISP-5002</strain>
    </source>
</reference>
<proteinExistence type="predicted"/>
<evidence type="ECO:0000313" key="2">
    <source>
        <dbReference type="Proteomes" id="UP000037982"/>
    </source>
</evidence>
<gene>
    <name evidence="1" type="ORF">ADL29_09600</name>
</gene>
<evidence type="ECO:0000313" key="1">
    <source>
        <dbReference type="EMBL" id="KPC64875.1"/>
    </source>
</evidence>
<sequence>MTDRAGSRWARGRTALTAFAVVTVLAAAGVWVSQSADRASAVGAAPKTAAVQGVKVDGKGSGGLPVVRDCGIGDPAIKPQVITLTCADAGMVATAISWDRYDSREAEGTGVVQVQKTAAGAGTDAGFPATFRLYGVRTVGGARAFTGLEVTYEGSTPLGVTTEMYKLA</sequence>
<dbReference type="Proteomes" id="UP000037982">
    <property type="component" value="Unassembled WGS sequence"/>
</dbReference>
<dbReference type="PATRIC" id="fig|66876.3.peg.2086"/>